<proteinExistence type="predicted"/>
<dbReference type="EMBL" id="VZZJ01000009">
    <property type="protein sequence ID" value="KAB1073272.1"/>
    <property type="molecule type" value="Genomic_DNA"/>
</dbReference>
<reference evidence="1 2" key="1">
    <citation type="submission" date="2019-09" db="EMBL/GenBank/DDBJ databases">
        <title>YIM 132548 draft genome.</title>
        <authorList>
            <person name="Jiang L."/>
        </authorList>
    </citation>
    <scope>NUCLEOTIDE SEQUENCE [LARGE SCALE GENOMIC DNA]</scope>
    <source>
        <strain evidence="1 2">YIM 132548</strain>
    </source>
</reference>
<gene>
    <name evidence="1" type="ORF">F6X51_13130</name>
</gene>
<protein>
    <recommendedName>
        <fullName evidence="3">VOC family protein</fullName>
    </recommendedName>
</protein>
<comment type="caution">
    <text evidence="1">The sequence shown here is derived from an EMBL/GenBank/DDBJ whole genome shotgun (WGS) entry which is preliminary data.</text>
</comment>
<sequence length="80" mass="8869">MEQPDALPKPPRVGVNLIAVEVGDLEAAPSFYGTIFSFILRGRADGHAFFDMGDEFRALAETRAALARPVIYRKGTSTWW</sequence>
<dbReference type="AlphaFoldDB" id="A0A6N6MU48"/>
<accession>A0A6N6MU48</accession>
<evidence type="ECO:0000313" key="1">
    <source>
        <dbReference type="EMBL" id="KAB1073272.1"/>
    </source>
</evidence>
<organism evidence="1 2">
    <name type="scientific">Methylobacterium planeticum</name>
    <dbReference type="NCBI Taxonomy" id="2615211"/>
    <lineage>
        <taxon>Bacteria</taxon>
        <taxon>Pseudomonadati</taxon>
        <taxon>Pseudomonadota</taxon>
        <taxon>Alphaproteobacteria</taxon>
        <taxon>Hyphomicrobiales</taxon>
        <taxon>Methylobacteriaceae</taxon>
        <taxon>Methylobacterium</taxon>
    </lineage>
</organism>
<dbReference type="InterPro" id="IPR029068">
    <property type="entry name" value="Glyas_Bleomycin-R_OHBP_Dase"/>
</dbReference>
<dbReference type="RefSeq" id="WP_150964102.1">
    <property type="nucleotide sequence ID" value="NZ_VZZJ01000009.1"/>
</dbReference>
<dbReference type="Proteomes" id="UP000441523">
    <property type="component" value="Unassembled WGS sequence"/>
</dbReference>
<keyword evidence="2" id="KW-1185">Reference proteome</keyword>
<dbReference type="Gene3D" id="3.10.180.10">
    <property type="entry name" value="2,3-Dihydroxybiphenyl 1,2-Dioxygenase, domain 1"/>
    <property type="match status" value="1"/>
</dbReference>
<evidence type="ECO:0000313" key="2">
    <source>
        <dbReference type="Proteomes" id="UP000441523"/>
    </source>
</evidence>
<name>A0A6N6MU48_9HYPH</name>
<dbReference type="SUPFAM" id="SSF54593">
    <property type="entry name" value="Glyoxalase/Bleomycin resistance protein/Dihydroxybiphenyl dioxygenase"/>
    <property type="match status" value="1"/>
</dbReference>
<evidence type="ECO:0008006" key="3">
    <source>
        <dbReference type="Google" id="ProtNLM"/>
    </source>
</evidence>